<proteinExistence type="predicted"/>
<evidence type="ECO:0000313" key="2">
    <source>
        <dbReference type="Proteomes" id="UP000003544"/>
    </source>
</evidence>
<keyword evidence="2" id="KW-1185">Reference proteome</keyword>
<name>F5T1P1_9GAMM</name>
<dbReference type="Proteomes" id="UP000003544">
    <property type="component" value="Unassembled WGS sequence"/>
</dbReference>
<protein>
    <submittedName>
        <fullName evidence="1">Uncharacterized protein</fullName>
    </submittedName>
</protein>
<dbReference type="eggNOG" id="ENOG5033QBU">
    <property type="taxonomic scope" value="Bacteria"/>
</dbReference>
<dbReference type="EMBL" id="AFIG01000003">
    <property type="protein sequence ID" value="EGL53097.1"/>
    <property type="molecule type" value="Genomic_DNA"/>
</dbReference>
<organism evidence="1 2">
    <name type="scientific">Methylophaga aminisulfidivorans MP</name>
    <dbReference type="NCBI Taxonomy" id="1026882"/>
    <lineage>
        <taxon>Bacteria</taxon>
        <taxon>Pseudomonadati</taxon>
        <taxon>Pseudomonadota</taxon>
        <taxon>Gammaproteobacteria</taxon>
        <taxon>Thiotrichales</taxon>
        <taxon>Piscirickettsiaceae</taxon>
        <taxon>Methylophaga</taxon>
    </lineage>
</organism>
<reference evidence="1 2" key="1">
    <citation type="journal article" date="2011" name="J. Bacteriol.">
        <title>Draft genome sequence of Methylophaga aminisulfidivorans MP T.</title>
        <authorList>
            <person name="Han G.H."/>
            <person name="Kim W."/>
            <person name="Chun J."/>
            <person name="Kim S.W."/>
        </authorList>
    </citation>
    <scope>NUCLEOTIDE SEQUENCE [LARGE SCALE GENOMIC DNA]</scope>
    <source>
        <strain evidence="2">MP(T)</strain>
    </source>
</reference>
<accession>F5T1P1</accession>
<dbReference type="RefSeq" id="WP_007146347.1">
    <property type="nucleotide sequence ID" value="NZ_AFIG01000003.1"/>
</dbReference>
<dbReference type="AlphaFoldDB" id="F5T1P1"/>
<dbReference type="OrthoDB" id="7056160at2"/>
<sequence>MKRCQHTYWANFKNIDGYLFRFDTRIYLKPVSDVLSSDECIGAVVGKNPGSALPLYHSDGITPIDIGNDKLLPTLKSLIEKSYNNSNMSLPERKYIQVMNLFYLCEHNLPIAIHKNMRFQKAITCKSECNNYPWIWYLWGNGRDNNAKLLNTFKQRFRTIKSEHHFYLDKNTSQIVWSMPDATDFAKHLQGMPHRKVLPTISYLILQQKNEPN</sequence>
<evidence type="ECO:0000313" key="1">
    <source>
        <dbReference type="EMBL" id="EGL53097.1"/>
    </source>
</evidence>
<comment type="caution">
    <text evidence="1">The sequence shown here is derived from an EMBL/GenBank/DDBJ whole genome shotgun (WGS) entry which is preliminary data.</text>
</comment>
<gene>
    <name evidence="1" type="ORF">MAMP_00310</name>
</gene>